<feature type="domain" description="Molybdopterin-guanine dinucleotide biosynthesis protein B (MobB)" evidence="1">
    <location>
        <begin position="18"/>
        <end position="151"/>
    </location>
</feature>
<dbReference type="InterPro" id="IPR004435">
    <property type="entry name" value="MobB_dom"/>
</dbReference>
<dbReference type="PANTHER" id="PTHR40072">
    <property type="entry name" value="MOLYBDOPTERIN-GUANINE DINUCLEOTIDE BIOSYNTHESIS ADAPTER PROTEIN-RELATED"/>
    <property type="match status" value="1"/>
</dbReference>
<dbReference type="AlphaFoldDB" id="A0A3B0WN20"/>
<dbReference type="Pfam" id="PF03205">
    <property type="entry name" value="MobB"/>
    <property type="match status" value="1"/>
</dbReference>
<dbReference type="NCBIfam" id="TIGR00176">
    <property type="entry name" value="mobB"/>
    <property type="match status" value="1"/>
</dbReference>
<protein>
    <submittedName>
        <fullName evidence="2">Molybdopterin-guanine dinucleotide biosynthesis protein MobB</fullName>
    </submittedName>
</protein>
<dbReference type="GO" id="GO:0006777">
    <property type="term" value="P:Mo-molybdopterin cofactor biosynthetic process"/>
    <property type="evidence" value="ECO:0007669"/>
    <property type="project" value="InterPro"/>
</dbReference>
<accession>A0A3B0WN20</accession>
<proteinExistence type="predicted"/>
<dbReference type="CDD" id="cd03116">
    <property type="entry name" value="MobB"/>
    <property type="match status" value="1"/>
</dbReference>
<dbReference type="InterPro" id="IPR052539">
    <property type="entry name" value="MGD_biosynthesis_adapter"/>
</dbReference>
<dbReference type="InterPro" id="IPR027417">
    <property type="entry name" value="P-loop_NTPase"/>
</dbReference>
<sequence>MNNLSLKTGNITFKKPLLGFAAFSGTGKTTLLLKLIPELKQRGLRIAVVKHAHHNFDMDTPGKDSYELRKAGAAPMLICSSMRTVITIENEIEAEPMLDTILNHIPADTVDMVLVEGFKKWPFNKIELHRELTGKPLLYPNDSNIIAIAHDNTQPLTNTELPQLDINDINAVADFVMKYAQHYCAT</sequence>
<organism evidence="2">
    <name type="scientific">hydrothermal vent metagenome</name>
    <dbReference type="NCBI Taxonomy" id="652676"/>
    <lineage>
        <taxon>unclassified sequences</taxon>
        <taxon>metagenomes</taxon>
        <taxon>ecological metagenomes</taxon>
    </lineage>
</organism>
<evidence type="ECO:0000259" key="1">
    <source>
        <dbReference type="Pfam" id="PF03205"/>
    </source>
</evidence>
<gene>
    <name evidence="2" type="ORF">MNBD_GAMMA07-93</name>
</gene>
<dbReference type="PANTHER" id="PTHR40072:SF1">
    <property type="entry name" value="MOLYBDOPTERIN-GUANINE DINUCLEOTIDE BIOSYNTHESIS ADAPTER PROTEIN"/>
    <property type="match status" value="1"/>
</dbReference>
<name>A0A3B0WN20_9ZZZZ</name>
<dbReference type="EMBL" id="UOFF01000381">
    <property type="protein sequence ID" value="VAW57388.1"/>
    <property type="molecule type" value="Genomic_DNA"/>
</dbReference>
<reference evidence="2" key="1">
    <citation type="submission" date="2018-06" db="EMBL/GenBank/DDBJ databases">
        <authorList>
            <person name="Zhirakovskaya E."/>
        </authorList>
    </citation>
    <scope>NUCLEOTIDE SEQUENCE</scope>
</reference>
<dbReference type="FunFam" id="3.40.50.300:FF:000920">
    <property type="entry name" value="Molybdopterin-guanine dinucleotide biosynthesis protein B"/>
    <property type="match status" value="1"/>
</dbReference>
<dbReference type="GO" id="GO:0005525">
    <property type="term" value="F:GTP binding"/>
    <property type="evidence" value="ECO:0007669"/>
    <property type="project" value="InterPro"/>
</dbReference>
<dbReference type="Gene3D" id="3.40.50.300">
    <property type="entry name" value="P-loop containing nucleotide triphosphate hydrolases"/>
    <property type="match status" value="1"/>
</dbReference>
<evidence type="ECO:0000313" key="2">
    <source>
        <dbReference type="EMBL" id="VAW57388.1"/>
    </source>
</evidence>
<dbReference type="SUPFAM" id="SSF52540">
    <property type="entry name" value="P-loop containing nucleoside triphosphate hydrolases"/>
    <property type="match status" value="1"/>
</dbReference>